<gene>
    <name evidence="2" type="ORF">SAMN05444342_4372</name>
    <name evidence="1" type="ORF">ZOD2009_15126</name>
</gene>
<dbReference type="STRING" id="797209.GCA_000376445_04414"/>
<evidence type="ECO:0000313" key="2">
    <source>
        <dbReference type="EMBL" id="SHL66750.1"/>
    </source>
</evidence>
<evidence type="ECO:0000313" key="4">
    <source>
        <dbReference type="Proteomes" id="UP000184203"/>
    </source>
</evidence>
<reference evidence="2" key="2">
    <citation type="submission" date="2016-11" db="EMBL/GenBank/DDBJ databases">
        <authorList>
            <person name="Jaros S."/>
            <person name="Januszkiewicz K."/>
            <person name="Wedrychowicz H."/>
        </authorList>
    </citation>
    <scope>NUCLEOTIDE SEQUENCE [LARGE SCALE GENOMIC DNA]</scope>
    <source>
        <strain evidence="2">DX253</strain>
    </source>
</reference>
<dbReference type="SUPFAM" id="SSF53649">
    <property type="entry name" value="Alkaline phosphatase-like"/>
    <property type="match status" value="1"/>
</dbReference>
<dbReference type="EMBL" id="AEMG01000016">
    <property type="protein sequence ID" value="EFW91171.1"/>
    <property type="molecule type" value="Genomic_DNA"/>
</dbReference>
<dbReference type="PATRIC" id="fig|797209.4.peg.2985"/>
<dbReference type="eggNOG" id="arCOG04525">
    <property type="taxonomic scope" value="Archaea"/>
</dbReference>
<proteinExistence type="predicted"/>
<accession>E7QW37</accession>
<dbReference type="OrthoDB" id="100846at2157"/>
<evidence type="ECO:0008006" key="5">
    <source>
        <dbReference type="Google" id="ProtNLM"/>
    </source>
</evidence>
<name>E7QW37_HALPU</name>
<organism evidence="1 3">
    <name type="scientific">Haladaptatus paucihalophilus DX253</name>
    <dbReference type="NCBI Taxonomy" id="797209"/>
    <lineage>
        <taxon>Archaea</taxon>
        <taxon>Methanobacteriati</taxon>
        <taxon>Methanobacteriota</taxon>
        <taxon>Stenosarchaea group</taxon>
        <taxon>Halobacteria</taxon>
        <taxon>Halobacteriales</taxon>
        <taxon>Haladaptataceae</taxon>
        <taxon>Haladaptatus</taxon>
    </lineage>
</organism>
<evidence type="ECO:0000313" key="3">
    <source>
        <dbReference type="Proteomes" id="UP000003751"/>
    </source>
</evidence>
<sequence length="301" mass="34785">MNITETIRRVRRGIKEPHLVTRELNKHYYKRKEPSPDAVEFFDEDWDNLIILDACRYDTFKKCNTLPGELQSRQTKSSSTPDFLATYFDGADLRDTVYVTANPQLYRKRDRIDVQLHDVINIWQDEGWDDEFRTVRPETVVDVAKDAAEQYPDKRLVVHFIQPHYPFIGPTGKEHLDLDSLDFWNRVMAGEVDVPVSVLYKAYEENVEMVLPHVEELLSTLQGKSVVTADHGEAFGERARPIPMAEYGHPNGIYIPQLTTVPWLVHQNGARRSITEGDEGEHMEEDVSVDVEQRLQDLGYA</sequence>
<dbReference type="Proteomes" id="UP000184203">
    <property type="component" value="Unassembled WGS sequence"/>
</dbReference>
<evidence type="ECO:0000313" key="1">
    <source>
        <dbReference type="EMBL" id="EFW91171.1"/>
    </source>
</evidence>
<dbReference type="RefSeq" id="WP_007981147.1">
    <property type="nucleotide sequence ID" value="NZ_AEMG01000016.1"/>
</dbReference>
<protein>
    <recommendedName>
        <fullName evidence="5">Sulfatase</fullName>
    </recommendedName>
</protein>
<dbReference type="Proteomes" id="UP000003751">
    <property type="component" value="Unassembled WGS sequence"/>
</dbReference>
<dbReference type="AlphaFoldDB" id="E7QW37"/>
<dbReference type="EMBL" id="FRAN01000010">
    <property type="protein sequence ID" value="SHL66750.1"/>
    <property type="molecule type" value="Genomic_DNA"/>
</dbReference>
<reference evidence="1 3" key="1">
    <citation type="journal article" date="2014" name="ISME J.">
        <title>Trehalose/2-sulfotrehalose biosynthesis and glycine-betaine uptake are widely spread mechanisms for osmoadaptation in the Halobacteriales.</title>
        <authorList>
            <person name="Youssef N.H."/>
            <person name="Savage-Ashlock K.N."/>
            <person name="McCully A.L."/>
            <person name="Luedtke B."/>
            <person name="Shaw E.I."/>
            <person name="Hoff W.D."/>
            <person name="Elshahed M.S."/>
        </authorList>
    </citation>
    <scope>NUCLEOTIDE SEQUENCE [LARGE SCALE GENOMIC DNA]</scope>
    <source>
        <strain evidence="1 3">DX253</strain>
    </source>
</reference>
<reference evidence="4" key="3">
    <citation type="submission" date="2016-11" db="EMBL/GenBank/DDBJ databases">
        <authorList>
            <person name="Varghese N."/>
            <person name="Submissions S."/>
        </authorList>
    </citation>
    <scope>NUCLEOTIDE SEQUENCE [LARGE SCALE GENOMIC DNA]</scope>
    <source>
        <strain evidence="4">DX253</strain>
    </source>
</reference>
<dbReference type="InterPro" id="IPR017850">
    <property type="entry name" value="Alkaline_phosphatase_core_sf"/>
</dbReference>
<dbReference type="Gene3D" id="3.40.720.10">
    <property type="entry name" value="Alkaline Phosphatase, subunit A"/>
    <property type="match status" value="1"/>
</dbReference>
<keyword evidence="4" id="KW-1185">Reference proteome</keyword>